<accession>A0ABY4RSW8</accession>
<dbReference type="EMBL" id="CP027059">
    <property type="protein sequence ID" value="UQZ85203.1"/>
    <property type="molecule type" value="Genomic_DNA"/>
</dbReference>
<reference evidence="1" key="2">
    <citation type="journal article" date="2021" name="J Anim Sci Technol">
        <title>Complete genome sequence of Paenibacillus konkukensis sp. nov. SK3146 as a potential probiotic strain.</title>
        <authorList>
            <person name="Jung H.I."/>
            <person name="Park S."/>
            <person name="Niu K.M."/>
            <person name="Lee S.W."/>
            <person name="Kothari D."/>
            <person name="Yi K.J."/>
            <person name="Kim S.K."/>
        </authorList>
    </citation>
    <scope>NUCLEOTIDE SEQUENCE</scope>
    <source>
        <strain evidence="1">SK3146</strain>
    </source>
</reference>
<evidence type="ECO:0000313" key="2">
    <source>
        <dbReference type="Proteomes" id="UP001057134"/>
    </source>
</evidence>
<proteinExistence type="predicted"/>
<sequence>MPSNNRIHRAGGRMRVVNPLLVVVLLFSLLGPKSGSAGAPLASGKLKATWLWDTALIATQEGRNTILGFAREQAVGRIYLQVDRGVAAETYGLFIEAASQSGIQVHALDGAPDWVLPAQSDRVAGLVRWVADYNRLAEPSRRFGGVQIDVEPYLLPQWNTDRERIAAEWLDTVTRFAEEARRQSEPLTIGAALPFWLDEIELPELPHGEEGGESKSHGEGRGTLLEPMMKQLDEMTLMSYRDQAEAIIDMTAAELLLGDLLGKKVFVGVETNPDAAAPYITFHGKGRKEMERQLLILDAMLSAHSSYAGIAVHDYSGWSKLTE</sequence>
<name>A0ABY4RSW8_9BACL</name>
<organism evidence="1 2">
    <name type="scientific">Paenibacillus konkukensis</name>
    <dbReference type="NCBI Taxonomy" id="2020716"/>
    <lineage>
        <taxon>Bacteria</taxon>
        <taxon>Bacillati</taxon>
        <taxon>Bacillota</taxon>
        <taxon>Bacilli</taxon>
        <taxon>Bacillales</taxon>
        <taxon>Paenibacillaceae</taxon>
        <taxon>Paenibacillus</taxon>
    </lineage>
</organism>
<reference evidence="1" key="1">
    <citation type="submission" date="2018-02" db="EMBL/GenBank/DDBJ databases">
        <authorList>
            <person name="Kim S.-K."/>
            <person name="Jung H.-I."/>
            <person name="Lee S.-W."/>
        </authorList>
    </citation>
    <scope>NUCLEOTIDE SEQUENCE</scope>
    <source>
        <strain evidence="1">SK3146</strain>
    </source>
</reference>
<keyword evidence="2" id="KW-1185">Reference proteome</keyword>
<evidence type="ECO:0000313" key="1">
    <source>
        <dbReference type="EMBL" id="UQZ85203.1"/>
    </source>
</evidence>
<evidence type="ECO:0008006" key="3">
    <source>
        <dbReference type="Google" id="ProtNLM"/>
    </source>
</evidence>
<dbReference type="RefSeq" id="WP_249860866.1">
    <property type="nucleotide sequence ID" value="NZ_CP027059.1"/>
</dbReference>
<gene>
    <name evidence="1" type="ORF">SK3146_04486</name>
</gene>
<dbReference type="Proteomes" id="UP001057134">
    <property type="component" value="Chromosome"/>
</dbReference>
<protein>
    <recommendedName>
        <fullName evidence="3">Amidase</fullName>
    </recommendedName>
</protein>